<evidence type="ECO:0000256" key="2">
    <source>
        <dbReference type="ARBA" id="ARBA00004749"/>
    </source>
</evidence>
<dbReference type="GO" id="GO:0016705">
    <property type="term" value="F:oxidoreductase activity, acting on paired donors, with incorporation or reduction of molecular oxygen"/>
    <property type="evidence" value="ECO:0007669"/>
    <property type="project" value="InterPro"/>
</dbReference>
<gene>
    <name evidence="9" type="ORF">SAE02_26460</name>
</gene>
<evidence type="ECO:0000256" key="5">
    <source>
        <dbReference type="ARBA" id="ARBA00022827"/>
    </source>
</evidence>
<dbReference type="InterPro" id="IPR002938">
    <property type="entry name" value="FAD-bd"/>
</dbReference>
<accession>A0A512DPV4</accession>
<dbReference type="GO" id="GO:0110142">
    <property type="term" value="C:ubiquinone biosynthesis complex"/>
    <property type="evidence" value="ECO:0007669"/>
    <property type="project" value="UniProtKB-ARBA"/>
</dbReference>
<dbReference type="NCBIfam" id="TIGR01988">
    <property type="entry name" value="Ubi-OHases"/>
    <property type="match status" value="1"/>
</dbReference>
<comment type="pathway">
    <text evidence="2">Cofactor biosynthesis; ubiquinone biosynthesis.</text>
</comment>
<dbReference type="PANTHER" id="PTHR43876:SF7">
    <property type="entry name" value="UBIQUINONE BIOSYNTHESIS MONOOXYGENASE COQ6, MITOCHONDRIAL"/>
    <property type="match status" value="1"/>
</dbReference>
<dbReference type="UniPathway" id="UPA00232"/>
<dbReference type="Proteomes" id="UP000321523">
    <property type="component" value="Unassembled WGS sequence"/>
</dbReference>
<comment type="caution">
    <text evidence="9">The sequence shown here is derived from an EMBL/GenBank/DDBJ whole genome shotgun (WGS) entry which is preliminary data.</text>
</comment>
<dbReference type="PRINTS" id="PR00420">
    <property type="entry name" value="RNGMNOXGNASE"/>
</dbReference>
<reference evidence="9 10" key="1">
    <citation type="submission" date="2019-07" db="EMBL/GenBank/DDBJ databases">
        <title>Whole genome shotgun sequence of Skermanella aerolata NBRC 106429.</title>
        <authorList>
            <person name="Hosoyama A."/>
            <person name="Uohara A."/>
            <person name="Ohji S."/>
            <person name="Ichikawa N."/>
        </authorList>
    </citation>
    <scope>NUCLEOTIDE SEQUENCE [LARGE SCALE GENOMIC DNA]</scope>
    <source>
        <strain evidence="9 10">NBRC 106429</strain>
    </source>
</reference>
<evidence type="ECO:0000256" key="7">
    <source>
        <dbReference type="ARBA" id="ARBA00023033"/>
    </source>
</evidence>
<proteinExistence type="inferred from homology"/>
<dbReference type="PANTHER" id="PTHR43876">
    <property type="entry name" value="UBIQUINONE BIOSYNTHESIS MONOOXYGENASE COQ6, MITOCHONDRIAL"/>
    <property type="match status" value="1"/>
</dbReference>
<evidence type="ECO:0000313" key="9">
    <source>
        <dbReference type="EMBL" id="GEO38498.1"/>
    </source>
</evidence>
<evidence type="ECO:0000256" key="4">
    <source>
        <dbReference type="ARBA" id="ARBA00022630"/>
    </source>
</evidence>
<dbReference type="FunFam" id="3.50.50.60:FF:000021">
    <property type="entry name" value="Ubiquinone biosynthesis monooxygenase COQ6"/>
    <property type="match status" value="1"/>
</dbReference>
<dbReference type="AlphaFoldDB" id="A0A512DPV4"/>
<sequence>MLIMTTSDTVRPVVAEATTDSLEMTTDVVIVGGGLAGLTLAAALASAGVPVICLDRDTPPTQMEQDFDGRTTALAFCSKRVLEGAGVWPHMAEDAEPILDIRVVDQESPLFLHYDHQDVGIGPFGWIADNIVIRRALFARVAELPGLRHIVPAQVTRIDRDAKGARVTLSDGRVVRARLVIGADGKNSFCRKQAGIGVVTWKYDQSAMICNIAHDQPHGGVAVEKFLPGGPFAILPLTDNRSSIVWSENKSRVPMYMGLSDAAFTVELQKRVGSWLGPIRVVTKRSAWPLSVLHAERYVAQRLALVGESAHAMHPIAGQGLNMGLRDVAALAEVIVDAHRLGLDVGGPEPLARYERWRRFDNLTLITVTDLLTRLFSNDFGPLKLARDLGMAAVNRMPPLKKFFMRHAMGMVGDLPRMIRGEPL</sequence>
<evidence type="ECO:0000256" key="6">
    <source>
        <dbReference type="ARBA" id="ARBA00023002"/>
    </source>
</evidence>
<evidence type="ECO:0000256" key="1">
    <source>
        <dbReference type="ARBA" id="ARBA00001974"/>
    </source>
</evidence>
<protein>
    <submittedName>
        <fullName evidence="9">2-octaprenyl-3-methyl-6-methoxy-1,4-benzoquinol hydroxylase</fullName>
    </submittedName>
</protein>
<evidence type="ECO:0000256" key="3">
    <source>
        <dbReference type="ARBA" id="ARBA00005349"/>
    </source>
</evidence>
<evidence type="ECO:0000313" key="10">
    <source>
        <dbReference type="Proteomes" id="UP000321523"/>
    </source>
</evidence>
<keyword evidence="7" id="KW-0503">Monooxygenase</keyword>
<dbReference type="GO" id="GO:0004497">
    <property type="term" value="F:monooxygenase activity"/>
    <property type="evidence" value="ECO:0007669"/>
    <property type="project" value="UniProtKB-KW"/>
</dbReference>
<comment type="similarity">
    <text evidence="3">Belongs to the UbiH/COQ6 family.</text>
</comment>
<keyword evidence="10" id="KW-1185">Reference proteome</keyword>
<dbReference type="InterPro" id="IPR051205">
    <property type="entry name" value="UbiH/COQ6_monooxygenase"/>
</dbReference>
<keyword evidence="4" id="KW-0285">Flavoprotein</keyword>
<keyword evidence="6" id="KW-0560">Oxidoreductase</keyword>
<dbReference type="InterPro" id="IPR036188">
    <property type="entry name" value="FAD/NAD-bd_sf"/>
</dbReference>
<keyword evidence="5" id="KW-0274">FAD</keyword>
<feature type="domain" description="FAD-binding" evidence="8">
    <location>
        <begin position="26"/>
        <end position="336"/>
    </location>
</feature>
<dbReference type="InterPro" id="IPR010971">
    <property type="entry name" value="UbiH/COQ6"/>
</dbReference>
<dbReference type="Pfam" id="PF01494">
    <property type="entry name" value="FAD_binding_3"/>
    <property type="match status" value="1"/>
</dbReference>
<evidence type="ECO:0000259" key="8">
    <source>
        <dbReference type="Pfam" id="PF01494"/>
    </source>
</evidence>
<comment type="cofactor">
    <cofactor evidence="1">
        <name>FAD</name>
        <dbReference type="ChEBI" id="CHEBI:57692"/>
    </cofactor>
</comment>
<dbReference type="SUPFAM" id="SSF51905">
    <property type="entry name" value="FAD/NAD(P)-binding domain"/>
    <property type="match status" value="1"/>
</dbReference>
<dbReference type="Gene3D" id="3.50.50.60">
    <property type="entry name" value="FAD/NAD(P)-binding domain"/>
    <property type="match status" value="2"/>
</dbReference>
<name>A0A512DPV4_9PROT</name>
<organism evidence="9 10">
    <name type="scientific">Skermanella aerolata</name>
    <dbReference type="NCBI Taxonomy" id="393310"/>
    <lineage>
        <taxon>Bacteria</taxon>
        <taxon>Pseudomonadati</taxon>
        <taxon>Pseudomonadota</taxon>
        <taxon>Alphaproteobacteria</taxon>
        <taxon>Rhodospirillales</taxon>
        <taxon>Azospirillaceae</taxon>
        <taxon>Skermanella</taxon>
    </lineage>
</organism>
<dbReference type="PROSITE" id="PS01304">
    <property type="entry name" value="UBIH"/>
    <property type="match status" value="1"/>
</dbReference>
<dbReference type="GO" id="GO:0006744">
    <property type="term" value="P:ubiquinone biosynthetic process"/>
    <property type="evidence" value="ECO:0007669"/>
    <property type="project" value="UniProtKB-UniPathway"/>
</dbReference>
<dbReference type="EMBL" id="BJYZ01000011">
    <property type="protein sequence ID" value="GEO38498.1"/>
    <property type="molecule type" value="Genomic_DNA"/>
</dbReference>
<dbReference type="GO" id="GO:0071949">
    <property type="term" value="F:FAD binding"/>
    <property type="evidence" value="ECO:0007669"/>
    <property type="project" value="InterPro"/>
</dbReference>
<dbReference type="InterPro" id="IPR018168">
    <property type="entry name" value="Ubi_Hdrlase_CS"/>
</dbReference>